<feature type="transmembrane region" description="Helical" evidence="1">
    <location>
        <begin position="92"/>
        <end position="115"/>
    </location>
</feature>
<keyword evidence="1" id="KW-1133">Transmembrane helix</keyword>
<evidence type="ECO:0000256" key="1">
    <source>
        <dbReference type="SAM" id="Phobius"/>
    </source>
</evidence>
<sequence>MVRDFSDAPKPKTNLMEHFQNFGEAGMFFSASLAFSLISVYFQQLQIVLAIAYLTALVYAILAFDNAPRMTGFRIAAVTLGVGLGIKELLTLFWVDVASVVVGVLAIAFIAFLIIRHLQVGLSQGGRNAK</sequence>
<feature type="transmembrane region" description="Helical" evidence="1">
    <location>
        <begin position="47"/>
        <end position="64"/>
    </location>
</feature>
<evidence type="ECO:0000313" key="2">
    <source>
        <dbReference type="EMBL" id="MDR9900883.1"/>
    </source>
</evidence>
<dbReference type="RefSeq" id="WP_208343403.1">
    <property type="nucleotide sequence ID" value="NZ_CAWQFN010000310.1"/>
</dbReference>
<gene>
    <name evidence="2" type="ORF">G7B40_041090</name>
</gene>
<keyword evidence="3" id="KW-1185">Reference proteome</keyword>
<dbReference type="EMBL" id="JAALHA020000041">
    <property type="protein sequence ID" value="MDR9900883.1"/>
    <property type="molecule type" value="Genomic_DNA"/>
</dbReference>
<reference evidence="3" key="1">
    <citation type="journal article" date="2021" name="Science">
        <title>Hunting the eagle killer: A cyanobacterial neurotoxin causes vacuolar myelinopathy.</title>
        <authorList>
            <person name="Breinlinger S."/>
            <person name="Phillips T.J."/>
            <person name="Haram B.N."/>
            <person name="Mares J."/>
            <person name="Martinez Yerena J.A."/>
            <person name="Hrouzek P."/>
            <person name="Sobotka R."/>
            <person name="Henderson W.M."/>
            <person name="Schmieder P."/>
            <person name="Williams S.M."/>
            <person name="Lauderdale J.D."/>
            <person name="Wilde H.D."/>
            <person name="Gerrin W."/>
            <person name="Kust A."/>
            <person name="Washington J.W."/>
            <person name="Wagner C."/>
            <person name="Geier B."/>
            <person name="Liebeke M."/>
            <person name="Enke H."/>
            <person name="Niedermeyer T.H.J."/>
            <person name="Wilde S.B."/>
        </authorList>
    </citation>
    <scope>NUCLEOTIDE SEQUENCE [LARGE SCALE GENOMIC DNA]</scope>
    <source>
        <strain evidence="3">Thurmond2011</strain>
    </source>
</reference>
<proteinExistence type="predicted"/>
<comment type="caution">
    <text evidence="2">The sequence shown here is derived from an EMBL/GenBank/DDBJ whole genome shotgun (WGS) entry which is preliminary data.</text>
</comment>
<protein>
    <submittedName>
        <fullName evidence="2">Uncharacterized protein</fullName>
    </submittedName>
</protein>
<keyword evidence="1" id="KW-0472">Membrane</keyword>
<name>A0AAP5IIA7_9CYAN</name>
<accession>A0AAP5IIA7</accession>
<organism evidence="2 3">
    <name type="scientific">Aetokthonos hydrillicola Thurmond2011</name>
    <dbReference type="NCBI Taxonomy" id="2712845"/>
    <lineage>
        <taxon>Bacteria</taxon>
        <taxon>Bacillati</taxon>
        <taxon>Cyanobacteriota</taxon>
        <taxon>Cyanophyceae</taxon>
        <taxon>Nostocales</taxon>
        <taxon>Hapalosiphonaceae</taxon>
        <taxon>Aetokthonos</taxon>
    </lineage>
</organism>
<evidence type="ECO:0000313" key="3">
    <source>
        <dbReference type="Proteomes" id="UP000667802"/>
    </source>
</evidence>
<keyword evidence="1" id="KW-0812">Transmembrane</keyword>
<feature type="transmembrane region" description="Helical" evidence="1">
    <location>
        <begin position="21"/>
        <end position="41"/>
    </location>
</feature>
<dbReference type="AlphaFoldDB" id="A0AAP5IIA7"/>
<dbReference type="Proteomes" id="UP000667802">
    <property type="component" value="Unassembled WGS sequence"/>
</dbReference>